<dbReference type="EMBL" id="WPOC01000029">
    <property type="protein sequence ID" value="MVN16349.1"/>
    <property type="molecule type" value="Genomic_DNA"/>
</dbReference>
<keyword evidence="1 3" id="KW-0489">Methyltransferase</keyword>
<dbReference type="InterPro" id="IPR004398">
    <property type="entry name" value="RNA_MeTrfase_RsmD"/>
</dbReference>
<dbReference type="Proteomes" id="UP000468327">
    <property type="component" value="Unassembled WGS sequence"/>
</dbReference>
<reference evidence="3 4" key="1">
    <citation type="submission" date="2019-11" db="EMBL/GenBank/DDBJ databases">
        <title>Whole genome shotgun sequencing (WGS) data from Adlercreutzia equolifaciens ResAG-91, Eggerthella lenta MRI-F36, MRI-F37, MRI-F40, ResAG-49, ResAG-88, ResAG-121, ResAG-145, and Gordonibacter sp. ResAG-5, ResAG-26, ResAG-43, ResAG-50, ResAG-59.</title>
        <authorList>
            <person name="Stoll D.A."/>
            <person name="Danylec N."/>
            <person name="Franz C.M.A.P."/>
            <person name="Huch M."/>
        </authorList>
    </citation>
    <scope>NUCLEOTIDE SEQUENCE [LARGE SCALE GENOMIC DNA]</scope>
    <source>
        <strain evidence="3 4">ResAG-59</strain>
    </source>
</reference>
<dbReference type="AlphaFoldDB" id="A0A6N8IKD1"/>
<dbReference type="PANTHER" id="PTHR43542:SF1">
    <property type="entry name" value="METHYLTRANSFERASE"/>
    <property type="match status" value="1"/>
</dbReference>
<proteinExistence type="predicted"/>
<evidence type="ECO:0000313" key="3">
    <source>
        <dbReference type="EMBL" id="MVN16349.1"/>
    </source>
</evidence>
<evidence type="ECO:0000256" key="1">
    <source>
        <dbReference type="ARBA" id="ARBA00022603"/>
    </source>
</evidence>
<dbReference type="CDD" id="cd02440">
    <property type="entry name" value="AdoMet_MTases"/>
    <property type="match status" value="1"/>
</dbReference>
<keyword evidence="4" id="KW-1185">Reference proteome</keyword>
<sequence length="193" mass="19915">MRIIAGEFKGRTIKAPKGDGTRPTTDRVRESLMSAVNSACGGFEGATVLDAFAGSGALGLEALSRGAACAHFFERDGAAQRVLCGNVRALGLEARRARIHRGDVLRDPPAHARPPFSLVFLDPPYALAAQDALGLAATLAADGALAPDALVAYEHGAGTCGEADAAVAACGLALASRKKYGDTVVDLFRPKEL</sequence>
<dbReference type="NCBIfam" id="TIGR00095">
    <property type="entry name" value="16S rRNA (guanine(966)-N(2))-methyltransferase RsmD"/>
    <property type="match status" value="1"/>
</dbReference>
<dbReference type="InterPro" id="IPR029063">
    <property type="entry name" value="SAM-dependent_MTases_sf"/>
</dbReference>
<evidence type="ECO:0000256" key="2">
    <source>
        <dbReference type="ARBA" id="ARBA00022679"/>
    </source>
</evidence>
<organism evidence="3 4">
    <name type="scientific">Gordonibacter urolithinfaciens</name>
    <dbReference type="NCBI Taxonomy" id="1335613"/>
    <lineage>
        <taxon>Bacteria</taxon>
        <taxon>Bacillati</taxon>
        <taxon>Actinomycetota</taxon>
        <taxon>Coriobacteriia</taxon>
        <taxon>Eggerthellales</taxon>
        <taxon>Eggerthellaceae</taxon>
        <taxon>Gordonibacter</taxon>
    </lineage>
</organism>
<dbReference type="GO" id="GO:0003676">
    <property type="term" value="F:nucleic acid binding"/>
    <property type="evidence" value="ECO:0007669"/>
    <property type="project" value="InterPro"/>
</dbReference>
<dbReference type="PROSITE" id="PS00092">
    <property type="entry name" value="N6_MTASE"/>
    <property type="match status" value="1"/>
</dbReference>
<dbReference type="PIRSF" id="PIRSF004553">
    <property type="entry name" value="CHP00095"/>
    <property type="match status" value="1"/>
</dbReference>
<protein>
    <submittedName>
        <fullName evidence="3">16S rRNA (Guanine(966)-N(2))-methyltransferase RsmD</fullName>
        <ecNumber evidence="3">2.1.1.171</ecNumber>
    </submittedName>
</protein>
<dbReference type="Gene3D" id="3.40.50.150">
    <property type="entry name" value="Vaccinia Virus protein VP39"/>
    <property type="match status" value="1"/>
</dbReference>
<comment type="caution">
    <text evidence="3">The sequence shown here is derived from an EMBL/GenBank/DDBJ whole genome shotgun (WGS) entry which is preliminary data.</text>
</comment>
<dbReference type="GO" id="GO:0052913">
    <property type="term" value="F:16S rRNA (guanine(966)-N(2))-methyltransferase activity"/>
    <property type="evidence" value="ECO:0007669"/>
    <property type="project" value="UniProtKB-EC"/>
</dbReference>
<keyword evidence="2 3" id="KW-0808">Transferase</keyword>
<name>A0A6N8IKD1_9ACTN</name>
<dbReference type="SUPFAM" id="SSF53335">
    <property type="entry name" value="S-adenosyl-L-methionine-dependent methyltransferases"/>
    <property type="match status" value="1"/>
</dbReference>
<dbReference type="InterPro" id="IPR002052">
    <property type="entry name" value="DNA_methylase_N6_adenine_CS"/>
</dbReference>
<dbReference type="EC" id="2.1.1.171" evidence="3"/>
<dbReference type="RefSeq" id="WP_157009667.1">
    <property type="nucleotide sequence ID" value="NZ_DBEZYS010000187.1"/>
</dbReference>
<dbReference type="Pfam" id="PF03602">
    <property type="entry name" value="Cons_hypoth95"/>
    <property type="match status" value="1"/>
</dbReference>
<gene>
    <name evidence="3" type="primary">rsmD</name>
    <name evidence="3" type="ORF">GO738_13545</name>
</gene>
<evidence type="ECO:0000313" key="4">
    <source>
        <dbReference type="Proteomes" id="UP000468327"/>
    </source>
</evidence>
<accession>A0A6N8IKD1</accession>
<dbReference type="PANTHER" id="PTHR43542">
    <property type="entry name" value="METHYLTRANSFERASE"/>
    <property type="match status" value="1"/>
</dbReference>